<evidence type="ECO:0000256" key="3">
    <source>
        <dbReference type="ARBA" id="ARBA00022840"/>
    </source>
</evidence>
<proteinExistence type="predicted"/>
<dbReference type="Pfam" id="PF00005">
    <property type="entry name" value="ABC_tran"/>
    <property type="match status" value="1"/>
</dbReference>
<feature type="domain" description="ABC transporter" evidence="4">
    <location>
        <begin position="21"/>
        <end position="241"/>
    </location>
</feature>
<keyword evidence="1" id="KW-0813">Transport</keyword>
<keyword evidence="6" id="KW-1185">Reference proteome</keyword>
<organism evidence="5 6">
    <name type="scientific">Vannielia litorea</name>
    <dbReference type="NCBI Taxonomy" id="1217970"/>
    <lineage>
        <taxon>Bacteria</taxon>
        <taxon>Pseudomonadati</taxon>
        <taxon>Pseudomonadota</taxon>
        <taxon>Alphaproteobacteria</taxon>
        <taxon>Rhodobacterales</taxon>
        <taxon>Paracoccaceae</taxon>
        <taxon>Vannielia</taxon>
    </lineage>
</organism>
<dbReference type="PANTHER" id="PTHR43423:SF1">
    <property type="entry name" value="ABC TRANSPORTER I FAMILY MEMBER 17"/>
    <property type="match status" value="1"/>
</dbReference>
<dbReference type="AlphaFoldDB" id="A0A1N6FEB3"/>
<name>A0A1N6FEB3_9RHOB</name>
<keyword evidence="3 5" id="KW-0067">ATP-binding</keyword>
<evidence type="ECO:0000313" key="6">
    <source>
        <dbReference type="Proteomes" id="UP000184932"/>
    </source>
</evidence>
<dbReference type="Proteomes" id="UP000184932">
    <property type="component" value="Unassembled WGS sequence"/>
</dbReference>
<dbReference type="InterPro" id="IPR003439">
    <property type="entry name" value="ABC_transporter-like_ATP-bd"/>
</dbReference>
<dbReference type="InterPro" id="IPR027417">
    <property type="entry name" value="P-loop_NTPase"/>
</dbReference>
<dbReference type="SMART" id="SM00382">
    <property type="entry name" value="AAA"/>
    <property type="match status" value="1"/>
</dbReference>
<accession>A0A1N6FEB3</accession>
<evidence type="ECO:0000313" key="5">
    <source>
        <dbReference type="EMBL" id="SIN93597.1"/>
    </source>
</evidence>
<protein>
    <submittedName>
        <fullName evidence="5">Tungstate transport system ATP-binding protein</fullName>
    </submittedName>
</protein>
<dbReference type="PANTHER" id="PTHR43423">
    <property type="entry name" value="ABC TRANSPORTER I FAMILY MEMBER 17"/>
    <property type="match status" value="1"/>
</dbReference>
<dbReference type="Gene3D" id="3.40.50.300">
    <property type="entry name" value="P-loop containing nucleotide triphosphate hydrolases"/>
    <property type="match status" value="1"/>
</dbReference>
<dbReference type="SUPFAM" id="SSF52540">
    <property type="entry name" value="P-loop containing nucleoside triphosphate hydrolases"/>
    <property type="match status" value="1"/>
</dbReference>
<dbReference type="GO" id="GO:0016887">
    <property type="term" value="F:ATP hydrolysis activity"/>
    <property type="evidence" value="ECO:0007669"/>
    <property type="project" value="InterPro"/>
</dbReference>
<evidence type="ECO:0000256" key="2">
    <source>
        <dbReference type="ARBA" id="ARBA00022741"/>
    </source>
</evidence>
<dbReference type="InterPro" id="IPR003593">
    <property type="entry name" value="AAA+_ATPase"/>
</dbReference>
<dbReference type="GO" id="GO:0005524">
    <property type="term" value="F:ATP binding"/>
    <property type="evidence" value="ECO:0007669"/>
    <property type="project" value="UniProtKB-KW"/>
</dbReference>
<reference evidence="6" key="1">
    <citation type="submission" date="2016-11" db="EMBL/GenBank/DDBJ databases">
        <authorList>
            <person name="Varghese N."/>
            <person name="Submissions S."/>
        </authorList>
    </citation>
    <scope>NUCLEOTIDE SEQUENCE [LARGE SCALE GENOMIC DNA]</scope>
    <source>
        <strain evidence="6">DSM 29440</strain>
    </source>
</reference>
<evidence type="ECO:0000256" key="1">
    <source>
        <dbReference type="ARBA" id="ARBA00022448"/>
    </source>
</evidence>
<dbReference type="PROSITE" id="PS00211">
    <property type="entry name" value="ABC_TRANSPORTER_1"/>
    <property type="match status" value="1"/>
</dbReference>
<gene>
    <name evidence="5" type="ORF">SAMN05444002_1605</name>
</gene>
<sequence length="247" mass="25885">MAERRVIPLARPEPRGAEPGVSVRGLHVARGGRALLRGIDLTLGGSGITALLGPNGAGKSLLLRAIAGIIAPDDGEITLAPRLARPALVFQKPVLLRRTARANLAHALKLAGQPRAARAARIADLLEQCDLTQIATSPARRLSGGEQQRLALARALAADPALLLLDEPTASLDPKATAAIEAITLRAAGRGVKVVLVTHDRAQAERLAGDVVFLHDGRAVEHAPAPRFFSNPASPEAQAYLEGRLIL</sequence>
<dbReference type="STRING" id="1217970.SAMN05444002_1605"/>
<dbReference type="OrthoDB" id="9802264at2"/>
<keyword evidence="2" id="KW-0547">Nucleotide-binding</keyword>
<evidence type="ECO:0000259" key="4">
    <source>
        <dbReference type="PROSITE" id="PS50893"/>
    </source>
</evidence>
<dbReference type="RefSeq" id="WP_074255656.1">
    <property type="nucleotide sequence ID" value="NZ_FSRL01000001.1"/>
</dbReference>
<dbReference type="EMBL" id="FSRL01000001">
    <property type="protein sequence ID" value="SIN93597.1"/>
    <property type="molecule type" value="Genomic_DNA"/>
</dbReference>
<dbReference type="InterPro" id="IPR017871">
    <property type="entry name" value="ABC_transporter-like_CS"/>
</dbReference>
<dbReference type="PROSITE" id="PS50893">
    <property type="entry name" value="ABC_TRANSPORTER_2"/>
    <property type="match status" value="1"/>
</dbReference>